<keyword evidence="3" id="KW-1185">Reference proteome</keyword>
<gene>
    <name evidence="2" type="ORF">KHLLAP_LOCUS1055</name>
</gene>
<dbReference type="AlphaFoldDB" id="A0AAI8V9J5"/>
<feature type="region of interest" description="Disordered" evidence="1">
    <location>
        <begin position="411"/>
        <end position="430"/>
    </location>
</feature>
<evidence type="ECO:0000256" key="1">
    <source>
        <dbReference type="SAM" id="MobiDB-lite"/>
    </source>
</evidence>
<evidence type="ECO:0000313" key="2">
    <source>
        <dbReference type="EMBL" id="CAJ2500587.1"/>
    </source>
</evidence>
<feature type="compositionally biased region" description="Acidic residues" evidence="1">
    <location>
        <begin position="419"/>
        <end position="430"/>
    </location>
</feature>
<name>A0AAI8V9J5_9PEZI</name>
<reference evidence="2" key="1">
    <citation type="submission" date="2023-10" db="EMBL/GenBank/DDBJ databases">
        <authorList>
            <person name="Hackl T."/>
        </authorList>
    </citation>
    <scope>NUCLEOTIDE SEQUENCE</scope>
</reference>
<comment type="caution">
    <text evidence="2">The sequence shown here is derived from an EMBL/GenBank/DDBJ whole genome shotgun (WGS) entry which is preliminary data.</text>
</comment>
<dbReference type="Proteomes" id="UP001295740">
    <property type="component" value="Unassembled WGS sequence"/>
</dbReference>
<protein>
    <submittedName>
        <fullName evidence="2">Uu.00g034400.m01.CDS01</fullName>
    </submittedName>
</protein>
<evidence type="ECO:0000313" key="3">
    <source>
        <dbReference type="Proteomes" id="UP001295740"/>
    </source>
</evidence>
<proteinExistence type="predicted"/>
<sequence>MASTQQFDEAEGLWDDPTNGIAACTLCGAPLNPPGYYSREQRWTSQAVLLADPIIDFSKDPFLLDILPKSLLQQERTITRYTAVPLAQQYFRISDGERKDTAVAVNQTSGDFHSELFIPAHEACTTILDRFLGVGYPALAPQTGTWTMSKVWDVLRLRLEAVSGSHESSGDAMYGIDQVGEPHSFYISSPWQWAAQWGDAESLYDPINVGPYTDVLLNHARRSSDSQSSLPPNDACARLRGRIEQLPQELQDHILEDMRPSSRIPRTCGRVAARMPWMHKPSFAQLSPEVQDRILSDMDPCSPLPLTCNRVLPPSAWKRILSEALLTPYLWDIDTSSLPSQDSGIDYEFLVRQLTQSEVFNGGREGDDCYDSCEGQLLQDAPVGLRNRRRIWRVLESMRAGDMAHVKRPGYGELSIFGPDEESEEGDDDE</sequence>
<dbReference type="EMBL" id="CAUWAG010000003">
    <property type="protein sequence ID" value="CAJ2500587.1"/>
    <property type="molecule type" value="Genomic_DNA"/>
</dbReference>
<accession>A0AAI8V9J5</accession>
<organism evidence="2 3">
    <name type="scientific">Anthostomella pinea</name>
    <dbReference type="NCBI Taxonomy" id="933095"/>
    <lineage>
        <taxon>Eukaryota</taxon>
        <taxon>Fungi</taxon>
        <taxon>Dikarya</taxon>
        <taxon>Ascomycota</taxon>
        <taxon>Pezizomycotina</taxon>
        <taxon>Sordariomycetes</taxon>
        <taxon>Xylariomycetidae</taxon>
        <taxon>Xylariales</taxon>
        <taxon>Xylariaceae</taxon>
        <taxon>Anthostomella</taxon>
    </lineage>
</organism>